<keyword evidence="2" id="KW-0479">Metal-binding</keyword>
<dbReference type="GO" id="GO:0008270">
    <property type="term" value="F:zinc ion binding"/>
    <property type="evidence" value="ECO:0007669"/>
    <property type="project" value="UniProtKB-KW"/>
</dbReference>
<gene>
    <name evidence="9" type="ORF">LNINA_LOCUS9427</name>
</gene>
<evidence type="ECO:0000256" key="1">
    <source>
        <dbReference type="ARBA" id="ARBA00004123"/>
    </source>
</evidence>
<evidence type="ECO:0000256" key="3">
    <source>
        <dbReference type="ARBA" id="ARBA00022737"/>
    </source>
</evidence>
<reference evidence="9 10" key="1">
    <citation type="submission" date="2023-11" db="EMBL/GenBank/DDBJ databases">
        <authorList>
            <person name="Okamura Y."/>
        </authorList>
    </citation>
    <scope>NUCLEOTIDE SEQUENCE [LARGE SCALE GENOMIC DNA]</scope>
</reference>
<dbReference type="InterPro" id="IPR036236">
    <property type="entry name" value="Znf_C2H2_sf"/>
</dbReference>
<feature type="domain" description="C2H2-type" evidence="8">
    <location>
        <begin position="264"/>
        <end position="288"/>
    </location>
</feature>
<feature type="domain" description="C2H2-type" evidence="8">
    <location>
        <begin position="10"/>
        <end position="37"/>
    </location>
</feature>
<dbReference type="Gene3D" id="3.30.160.60">
    <property type="entry name" value="Classic Zinc Finger"/>
    <property type="match status" value="3"/>
</dbReference>
<dbReference type="Pfam" id="PF00096">
    <property type="entry name" value="zf-C2H2"/>
    <property type="match status" value="1"/>
</dbReference>
<evidence type="ECO:0000259" key="8">
    <source>
        <dbReference type="PROSITE" id="PS50157"/>
    </source>
</evidence>
<dbReference type="SUPFAM" id="SSF57667">
    <property type="entry name" value="beta-beta-alpha zinc fingers"/>
    <property type="match status" value="3"/>
</dbReference>
<evidence type="ECO:0000313" key="9">
    <source>
        <dbReference type="EMBL" id="CAK1550189.1"/>
    </source>
</evidence>
<dbReference type="PROSITE" id="PS00028">
    <property type="entry name" value="ZINC_FINGER_C2H2_1"/>
    <property type="match status" value="6"/>
</dbReference>
<dbReference type="GO" id="GO:0005634">
    <property type="term" value="C:nucleus"/>
    <property type="evidence" value="ECO:0007669"/>
    <property type="project" value="UniProtKB-SubCell"/>
</dbReference>
<dbReference type="EMBL" id="CAVLEF010000080">
    <property type="protein sequence ID" value="CAK1550189.1"/>
    <property type="molecule type" value="Genomic_DNA"/>
</dbReference>
<dbReference type="PANTHER" id="PTHR24381">
    <property type="entry name" value="ZINC FINGER PROTEIN"/>
    <property type="match status" value="1"/>
</dbReference>
<proteinExistence type="predicted"/>
<comment type="caution">
    <text evidence="9">The sequence shown here is derived from an EMBL/GenBank/DDBJ whole genome shotgun (WGS) entry which is preliminary data.</text>
</comment>
<sequence length="288" mass="34140">MPFRWLKTCFRCFCCYEMFDTPEELKTHHSSHTPADIHRTIDNYYEVNVLVDITDLACKLCQESIDNLHQLVHHLRDHGCIFDETVGMCLVPFDLRKCRCAVCDMQFQHHSSLVTHMGLHRNFSKMSCSVCDMRYLDSKDLCSHARQGADAPSCTDCNRQIKEESLVEHMKLVHKKRYRCPSCSQFFTSHYRRSLHVADVHKTRDLQKCVYCSRSFIFESLLKKHVKQRHLKVRDFVCDVCGYRTYEQHVLKLHMLTHAATRQYKCNSCDKMFKSKKYMRKHCLKSNH</sequence>
<comment type="subcellular location">
    <subcellularLocation>
        <location evidence="1">Nucleus</location>
    </subcellularLocation>
</comment>
<keyword evidence="10" id="KW-1185">Reference proteome</keyword>
<evidence type="ECO:0000256" key="2">
    <source>
        <dbReference type="ARBA" id="ARBA00022723"/>
    </source>
</evidence>
<evidence type="ECO:0000256" key="7">
    <source>
        <dbReference type="PROSITE-ProRule" id="PRU00042"/>
    </source>
</evidence>
<dbReference type="Proteomes" id="UP001497472">
    <property type="component" value="Unassembled WGS sequence"/>
</dbReference>
<evidence type="ECO:0000256" key="5">
    <source>
        <dbReference type="ARBA" id="ARBA00022833"/>
    </source>
</evidence>
<name>A0AAV1JMQ5_9NEOP</name>
<feature type="domain" description="C2H2-type" evidence="8">
    <location>
        <begin position="236"/>
        <end position="263"/>
    </location>
</feature>
<feature type="domain" description="C2H2-type" evidence="8">
    <location>
        <begin position="207"/>
        <end position="235"/>
    </location>
</feature>
<dbReference type="SMART" id="SM00355">
    <property type="entry name" value="ZnF_C2H2"/>
    <property type="match status" value="9"/>
</dbReference>
<dbReference type="GO" id="GO:0000981">
    <property type="term" value="F:DNA-binding transcription factor activity, RNA polymerase II-specific"/>
    <property type="evidence" value="ECO:0007669"/>
    <property type="project" value="TreeGrafter"/>
</dbReference>
<organism evidence="9 10">
    <name type="scientific">Leptosia nina</name>
    <dbReference type="NCBI Taxonomy" id="320188"/>
    <lineage>
        <taxon>Eukaryota</taxon>
        <taxon>Metazoa</taxon>
        <taxon>Ecdysozoa</taxon>
        <taxon>Arthropoda</taxon>
        <taxon>Hexapoda</taxon>
        <taxon>Insecta</taxon>
        <taxon>Pterygota</taxon>
        <taxon>Neoptera</taxon>
        <taxon>Endopterygota</taxon>
        <taxon>Lepidoptera</taxon>
        <taxon>Glossata</taxon>
        <taxon>Ditrysia</taxon>
        <taxon>Papilionoidea</taxon>
        <taxon>Pieridae</taxon>
        <taxon>Pierinae</taxon>
        <taxon>Leptosia</taxon>
    </lineage>
</organism>
<evidence type="ECO:0000256" key="6">
    <source>
        <dbReference type="ARBA" id="ARBA00023242"/>
    </source>
</evidence>
<evidence type="ECO:0000256" key="4">
    <source>
        <dbReference type="ARBA" id="ARBA00022771"/>
    </source>
</evidence>
<dbReference type="InterPro" id="IPR013087">
    <property type="entry name" value="Znf_C2H2_type"/>
</dbReference>
<keyword evidence="3" id="KW-0677">Repeat</keyword>
<dbReference type="AlphaFoldDB" id="A0AAV1JMQ5"/>
<dbReference type="PROSITE" id="PS50157">
    <property type="entry name" value="ZINC_FINGER_C2H2_2"/>
    <property type="match status" value="4"/>
</dbReference>
<dbReference type="PANTHER" id="PTHR24381:SF393">
    <property type="entry name" value="CHROMATIN-LINKED ADAPTOR FOR MSL PROTEINS, ISOFORM B"/>
    <property type="match status" value="1"/>
</dbReference>
<keyword evidence="5" id="KW-0862">Zinc</keyword>
<dbReference type="GO" id="GO:0000977">
    <property type="term" value="F:RNA polymerase II transcription regulatory region sequence-specific DNA binding"/>
    <property type="evidence" value="ECO:0007669"/>
    <property type="project" value="TreeGrafter"/>
</dbReference>
<keyword evidence="6" id="KW-0539">Nucleus</keyword>
<evidence type="ECO:0000313" key="10">
    <source>
        <dbReference type="Proteomes" id="UP001497472"/>
    </source>
</evidence>
<protein>
    <recommendedName>
        <fullName evidence="8">C2H2-type domain-containing protein</fullName>
    </recommendedName>
</protein>
<accession>A0AAV1JMQ5</accession>
<keyword evidence="4 7" id="KW-0863">Zinc-finger</keyword>